<evidence type="ECO:0008006" key="6">
    <source>
        <dbReference type="Google" id="ProtNLM"/>
    </source>
</evidence>
<evidence type="ECO:0000256" key="1">
    <source>
        <dbReference type="SAM" id="Coils"/>
    </source>
</evidence>
<feature type="compositionally biased region" description="Basic and acidic residues" evidence="2">
    <location>
        <begin position="664"/>
        <end position="704"/>
    </location>
</feature>
<feature type="region of interest" description="Disordered" evidence="2">
    <location>
        <begin position="938"/>
        <end position="1027"/>
    </location>
</feature>
<evidence type="ECO:0000256" key="2">
    <source>
        <dbReference type="SAM" id="MobiDB-lite"/>
    </source>
</evidence>
<feature type="compositionally biased region" description="Basic and acidic residues" evidence="2">
    <location>
        <begin position="711"/>
        <end position="744"/>
    </location>
</feature>
<feature type="transmembrane region" description="Helical" evidence="3">
    <location>
        <begin position="23"/>
        <end position="44"/>
    </location>
</feature>
<keyword evidence="5" id="KW-1185">Reference proteome</keyword>
<reference evidence="4 5" key="1">
    <citation type="submission" date="2017-01" db="EMBL/GenBank/DDBJ databases">
        <title>Complete genome of Lacinutrix venerupis DOK2-8 isolated from seawater in Dokdo.</title>
        <authorList>
            <person name="Chi W.-J."/>
            <person name="Kim J.H."/>
        </authorList>
    </citation>
    <scope>NUCLEOTIDE SEQUENCE [LARGE SCALE GENOMIC DNA]</scope>
    <source>
        <strain evidence="4 5">DOK2-8</strain>
    </source>
</reference>
<feature type="compositionally biased region" description="Basic and acidic residues" evidence="2">
    <location>
        <begin position="955"/>
        <end position="979"/>
    </location>
</feature>
<dbReference type="KEGG" id="lvn:BWR22_00930"/>
<keyword evidence="3" id="KW-0472">Membrane</keyword>
<dbReference type="Proteomes" id="UP000187506">
    <property type="component" value="Chromosome"/>
</dbReference>
<keyword evidence="3" id="KW-0812">Transmembrane</keyword>
<dbReference type="AlphaFoldDB" id="A0AAC9PV06"/>
<feature type="coiled-coil region" evidence="1">
    <location>
        <begin position="490"/>
        <end position="534"/>
    </location>
</feature>
<gene>
    <name evidence="4" type="ORF">BWR22_00930</name>
</gene>
<feature type="region of interest" description="Disordered" evidence="2">
    <location>
        <begin position="664"/>
        <end position="765"/>
    </location>
</feature>
<evidence type="ECO:0000313" key="5">
    <source>
        <dbReference type="Proteomes" id="UP000187506"/>
    </source>
</evidence>
<feature type="transmembrane region" description="Helical" evidence="3">
    <location>
        <begin position="56"/>
        <end position="79"/>
    </location>
</feature>
<name>A0AAC9PV06_9FLAO</name>
<sequence length="1169" mass="134569">MSNFKNIQTKLEQFIKKYYTNELIKGAILFFSIGLLYLLITLLIEHFLWLNSTARTILFWLFIAVEVALFIKFIVIPLAKLFKLQKGINYEDASLIIGSHFPEVNDKLLNVLQLKSSNSDSELLLASINQKSSELTPVPFKLAINFKKNTKYLKYTAIPLAIILITAVSGKLNWFSDSYERVVNYQTAYEPPAPFQFFVLNESLQAVENKEFRLIVKTAGDVIPETAQITFNNETYYLQQHGAGAFEYVFEQPKNNITFNLFANNVISKPYTVSVAPVPTLLSFDMVLNYPNYTNKRDEVLKSTGNSIVPAGTNITWKLNTKATDYATLYANDTIQFNTIENNKFSVQKRVYNNLDYSIATSNKQLKDYENLSFNIQVVRDEYPELKLQTKIDSLDQQSLYFYGKVSDDYGLNKLQLVYYPSENEKDKKIERIPISGSNFSEFVSAFPNNLEIKEGTSYNLYFEVFDNDAVNKNKSTKSSVFSYRKRTADEEEQKQLNEQNETIQDLNKSLEKFDKQQKELEELSKTQKEKSELNFNDKKKFENFIKRQKQQEQMMQKFNKKLQKNLEDFQKENKEEDQFKEDLKERLKENEEQLKKDEKLLEELEKLREKMNKEEFSEKLDKLAQKAKNQKRSLEQMLELTKRYYVNKKMEKIGNELDKLAKEQDKLANKEPKENTKEKQEELNKKFKDIQKQLDELEKDNKQLKQPIDLPRDENKEENVAQDQEKATEELDKKEQSQTEEQKQSQNSKAKKNQKGAAQKMKEMSMKMQAQMSQGGQEALQEDIETLRQILDNLVLFSFDEERVMKQFKSIEVNHNEYATYLKKQKELRTHFEHVDDSLFALSLRQPKISEKVNREISEVYSNIDKALADLAENNLYRGTSSQQYAVTSANNLADFLSNALDQMQNAMAMPSLGKGKGEGGMPLPDIIMSQEELNKQMEEGTKKGKSGKPQSEGGEKPGEKPGDKPGEKPGKGKKPGENGENGEDGENGESGKNGKKGKNGKGEGKGEGNGGGKGEGQDGNDGFSEDINGELYKIYQQQQLIRQALENKLAMDEKLGKGIPANAKQLLKQMEDVEDNLINGGFTNETLSKMMNLQHQLLKLEKATLEQGQDTKRKSETNKKDFSNTTNNQIPKAKEYFNTTEILNKQALPLQQIYKQKVQEYFKEKND</sequence>
<dbReference type="RefSeq" id="WP_076731571.1">
    <property type="nucleotide sequence ID" value="NZ_CP019352.1"/>
</dbReference>
<keyword evidence="3" id="KW-1133">Transmembrane helix</keyword>
<feature type="compositionally biased region" description="Gly residues" evidence="2">
    <location>
        <begin position="1009"/>
        <end position="1021"/>
    </location>
</feature>
<evidence type="ECO:0000256" key="3">
    <source>
        <dbReference type="SAM" id="Phobius"/>
    </source>
</evidence>
<organism evidence="4 5">
    <name type="scientific">Lacinutrix venerupis</name>
    <dbReference type="NCBI Taxonomy" id="1486034"/>
    <lineage>
        <taxon>Bacteria</taxon>
        <taxon>Pseudomonadati</taxon>
        <taxon>Bacteroidota</taxon>
        <taxon>Flavobacteriia</taxon>
        <taxon>Flavobacteriales</taxon>
        <taxon>Flavobacteriaceae</taxon>
        <taxon>Lacinutrix</taxon>
    </lineage>
</organism>
<protein>
    <recommendedName>
        <fullName evidence="6">Glutamyl-tRNA synthetase</fullName>
    </recommendedName>
</protein>
<accession>A0AAC9PV06</accession>
<dbReference type="EMBL" id="CP019352">
    <property type="protein sequence ID" value="APX98926.1"/>
    <property type="molecule type" value="Genomic_DNA"/>
</dbReference>
<feature type="compositionally biased region" description="Basic and acidic residues" evidence="2">
    <location>
        <begin position="1107"/>
        <end position="1124"/>
    </location>
</feature>
<proteinExistence type="predicted"/>
<keyword evidence="1" id="KW-0175">Coiled coil</keyword>
<evidence type="ECO:0000313" key="4">
    <source>
        <dbReference type="EMBL" id="APX98926.1"/>
    </source>
</evidence>
<feature type="region of interest" description="Disordered" evidence="2">
    <location>
        <begin position="1107"/>
        <end position="1136"/>
    </location>
</feature>